<evidence type="ECO:0008006" key="3">
    <source>
        <dbReference type="Google" id="ProtNLM"/>
    </source>
</evidence>
<evidence type="ECO:0000313" key="2">
    <source>
        <dbReference type="Proteomes" id="UP001440612"/>
    </source>
</evidence>
<dbReference type="EMBL" id="CP150951">
    <property type="protein sequence ID" value="WZC47799.1"/>
    <property type="molecule type" value="Genomic_DNA"/>
</dbReference>
<sequence>MSIFDDPMQYVRSFDWQNQKVDVVPMNREKYSESTFLDRRTLGLDVPKSASLARLLQEYHQLDLPSPKLGFIFHTAFCGSTLLSRCLDLPGYSMVYKEPLTLHQVAFAKRYEGPSDLFGDTSECLSVALTLLGKNFTQHETILIKPSDSCANIAREMLSGHEKSAAIFLFATLDDFCVSMLKYSFRREFLHKMLDRSRFDLNNSGHKIGNGNIENDAQAAAVVWLALIIQFDDILKDRSLNARSLNKKDFFRNPENALDAAAQLFGVSMSPEQIERATTSGPFKRHSKNPGAAFDHDSYFKTVAKQRASLDDEIQEARNWIRDIAPRYSEIGSLARPLI</sequence>
<evidence type="ECO:0000313" key="1">
    <source>
        <dbReference type="EMBL" id="WZC47799.1"/>
    </source>
</evidence>
<name>A0ABZ2V030_9RHOB</name>
<accession>A0ABZ2V030</accession>
<proteinExistence type="predicted"/>
<dbReference type="InterPro" id="IPR027417">
    <property type="entry name" value="P-loop_NTPase"/>
</dbReference>
<organism evidence="1 2">
    <name type="scientific">Yoonia phaeophyticola</name>
    <dbReference type="NCBI Taxonomy" id="3137369"/>
    <lineage>
        <taxon>Bacteria</taxon>
        <taxon>Pseudomonadati</taxon>
        <taxon>Pseudomonadota</taxon>
        <taxon>Alphaproteobacteria</taxon>
        <taxon>Rhodobacterales</taxon>
        <taxon>Paracoccaceae</taxon>
        <taxon>Yoonia</taxon>
    </lineage>
</organism>
<dbReference type="SUPFAM" id="SSF52540">
    <property type="entry name" value="P-loop containing nucleoside triphosphate hydrolases"/>
    <property type="match status" value="1"/>
</dbReference>
<reference evidence="2" key="1">
    <citation type="submission" date="2024-04" db="EMBL/GenBank/DDBJ databases">
        <title>Phylogenomic analyses of a clade within the roseobacter group suggest taxonomic reassignments of species of the genera Aestuariivita, Citreicella, Loktanella, Nautella, Pelagibaca, Ruegeria, Thalassobius, Thiobacimonas and Tropicibacter, and the proposal o.</title>
        <authorList>
            <person name="Jeon C.O."/>
        </authorList>
    </citation>
    <scope>NUCLEOTIDE SEQUENCE [LARGE SCALE GENOMIC DNA]</scope>
    <source>
        <strain evidence="2">BS5-3</strain>
    </source>
</reference>
<protein>
    <recommendedName>
        <fullName evidence="3">Sulfotransferase domain-containing protein</fullName>
    </recommendedName>
</protein>
<gene>
    <name evidence="1" type="ORF">AABB29_12935</name>
</gene>
<dbReference type="RefSeq" id="WP_341365919.1">
    <property type="nucleotide sequence ID" value="NZ_CP150951.2"/>
</dbReference>
<keyword evidence="2" id="KW-1185">Reference proteome</keyword>
<dbReference type="Proteomes" id="UP001440612">
    <property type="component" value="Chromosome"/>
</dbReference>